<dbReference type="FunFam" id="3.30.160.60:FF:001005">
    <property type="entry name" value="Zinc finger protein 75A"/>
    <property type="match status" value="1"/>
</dbReference>
<evidence type="ECO:0000259" key="14">
    <source>
        <dbReference type="PROSITE" id="PS50804"/>
    </source>
</evidence>
<dbReference type="Proteomes" id="UP000695026">
    <property type="component" value="Unplaced"/>
</dbReference>
<feature type="domain" description="C2H2-type" evidence="13">
    <location>
        <begin position="394"/>
        <end position="421"/>
    </location>
</feature>
<evidence type="ECO:0000259" key="13">
    <source>
        <dbReference type="PROSITE" id="PS50157"/>
    </source>
</evidence>
<keyword evidence="4" id="KW-0479">Metal-binding</keyword>
<dbReference type="CDD" id="cd07765">
    <property type="entry name" value="KRAB_A-box"/>
    <property type="match status" value="1"/>
</dbReference>
<evidence type="ECO:0000256" key="2">
    <source>
        <dbReference type="ARBA" id="ARBA00004123"/>
    </source>
</evidence>
<dbReference type="FunFam" id="3.30.160.60:FF:002343">
    <property type="entry name" value="Zinc finger protein 33A"/>
    <property type="match status" value="3"/>
</dbReference>
<dbReference type="GeneID" id="103053195"/>
<feature type="domain" description="KRAB" evidence="15">
    <location>
        <begin position="204"/>
        <end position="289"/>
    </location>
</feature>
<evidence type="ECO:0000256" key="7">
    <source>
        <dbReference type="ARBA" id="ARBA00022833"/>
    </source>
</evidence>
<dbReference type="Pfam" id="PF02023">
    <property type="entry name" value="SCAN"/>
    <property type="match status" value="1"/>
</dbReference>
<feature type="domain" description="C2H2-type" evidence="13">
    <location>
        <begin position="338"/>
        <end position="365"/>
    </location>
</feature>
<dbReference type="GO" id="GO:0000981">
    <property type="term" value="F:DNA-binding transcription factor activity, RNA polymerase II-specific"/>
    <property type="evidence" value="ECO:0007669"/>
    <property type="project" value="TreeGrafter"/>
</dbReference>
<dbReference type="InterPro" id="IPR036236">
    <property type="entry name" value="Znf_C2H2_sf"/>
</dbReference>
<dbReference type="Gene3D" id="3.30.160.60">
    <property type="entry name" value="Classic Zinc Finger"/>
    <property type="match status" value="8"/>
</dbReference>
<keyword evidence="6 12" id="KW-0863">Zinc-finger</keyword>
<evidence type="ECO:0000256" key="8">
    <source>
        <dbReference type="ARBA" id="ARBA00023015"/>
    </source>
</evidence>
<proteinExistence type="inferred from homology"/>
<evidence type="ECO:0000259" key="15">
    <source>
        <dbReference type="PROSITE" id="PS50805"/>
    </source>
</evidence>
<name>A0A9F2REI7_PYTBI</name>
<organism evidence="16 17">
    <name type="scientific">Python bivittatus</name>
    <name type="common">Burmese python</name>
    <name type="synonym">Python molurus bivittatus</name>
    <dbReference type="NCBI Taxonomy" id="176946"/>
    <lineage>
        <taxon>Eukaryota</taxon>
        <taxon>Metazoa</taxon>
        <taxon>Chordata</taxon>
        <taxon>Craniata</taxon>
        <taxon>Vertebrata</taxon>
        <taxon>Euteleostomi</taxon>
        <taxon>Lepidosauria</taxon>
        <taxon>Squamata</taxon>
        <taxon>Bifurcata</taxon>
        <taxon>Unidentata</taxon>
        <taxon>Episquamata</taxon>
        <taxon>Toxicofera</taxon>
        <taxon>Serpentes</taxon>
        <taxon>Henophidia</taxon>
        <taxon>Pythonidae</taxon>
        <taxon>Python</taxon>
    </lineage>
</organism>
<dbReference type="PANTHER" id="PTHR24408">
    <property type="entry name" value="ZINC FINGER PROTEIN"/>
    <property type="match status" value="1"/>
</dbReference>
<evidence type="ECO:0000313" key="16">
    <source>
        <dbReference type="Proteomes" id="UP000695026"/>
    </source>
</evidence>
<dbReference type="SUPFAM" id="SSF109640">
    <property type="entry name" value="KRAB domain (Kruppel-associated box)"/>
    <property type="match status" value="1"/>
</dbReference>
<dbReference type="SMART" id="SM00431">
    <property type="entry name" value="SCAN"/>
    <property type="match status" value="1"/>
</dbReference>
<dbReference type="InterPro" id="IPR013087">
    <property type="entry name" value="Znf_C2H2_type"/>
</dbReference>
<dbReference type="PROSITE" id="PS00028">
    <property type="entry name" value="ZINC_FINGER_C2H2_1"/>
    <property type="match status" value="8"/>
</dbReference>
<evidence type="ECO:0000313" key="17">
    <source>
        <dbReference type="RefSeq" id="XP_007444729.1"/>
    </source>
</evidence>
<comment type="similarity">
    <text evidence="3">Belongs to the krueppel C2H2-type zinc-finger protein family.</text>
</comment>
<dbReference type="PANTHER" id="PTHR24408:SF34">
    <property type="entry name" value="ZINC FINGER PROTEIN 672-RELATED"/>
    <property type="match status" value="1"/>
</dbReference>
<keyword evidence="16" id="KW-1185">Reference proteome</keyword>
<dbReference type="Pfam" id="PF00096">
    <property type="entry name" value="zf-C2H2"/>
    <property type="match status" value="7"/>
</dbReference>
<reference evidence="17" key="1">
    <citation type="submission" date="2025-08" db="UniProtKB">
        <authorList>
            <consortium name="RefSeq"/>
        </authorList>
    </citation>
    <scope>IDENTIFICATION</scope>
    <source>
        <tissue evidence="17">Liver</tissue>
    </source>
</reference>
<feature type="domain" description="C2H2-type" evidence="13">
    <location>
        <begin position="478"/>
        <end position="505"/>
    </location>
</feature>
<dbReference type="InterPro" id="IPR038269">
    <property type="entry name" value="SCAN_sf"/>
</dbReference>
<dbReference type="FunFam" id="3.30.160.60:FF:000358">
    <property type="entry name" value="zinc finger protein 24"/>
    <property type="match status" value="1"/>
</dbReference>
<keyword evidence="7" id="KW-0862">Zinc</keyword>
<accession>A0A9F2REI7</accession>
<evidence type="ECO:0000256" key="11">
    <source>
        <dbReference type="ARBA" id="ARBA00023242"/>
    </source>
</evidence>
<dbReference type="OMA" id="TCSTHLN"/>
<dbReference type="KEGG" id="pbi:103053195"/>
<feature type="domain" description="C2H2-type" evidence="13">
    <location>
        <begin position="506"/>
        <end position="533"/>
    </location>
</feature>
<evidence type="ECO:0000256" key="12">
    <source>
        <dbReference type="PROSITE-ProRule" id="PRU00042"/>
    </source>
</evidence>
<dbReference type="FunFam" id="3.30.160.60:FF:000212">
    <property type="entry name" value="zinc finger protein 382 isoform X2"/>
    <property type="match status" value="1"/>
</dbReference>
<evidence type="ECO:0000256" key="5">
    <source>
        <dbReference type="ARBA" id="ARBA00022737"/>
    </source>
</evidence>
<dbReference type="Gene3D" id="1.10.4020.10">
    <property type="entry name" value="DNA breaking-rejoining enzymes"/>
    <property type="match status" value="1"/>
</dbReference>
<dbReference type="FunFam" id="1.10.4020.10:FF:000005">
    <property type="entry name" value="Uncharacterized protein"/>
    <property type="match status" value="1"/>
</dbReference>
<dbReference type="FunFam" id="3.30.160.60:FF:001997">
    <property type="entry name" value="Uncharacterized protein"/>
    <property type="match status" value="1"/>
</dbReference>
<feature type="domain" description="C2H2-type" evidence="13">
    <location>
        <begin position="310"/>
        <end position="337"/>
    </location>
</feature>
<dbReference type="RefSeq" id="XP_007444729.1">
    <property type="nucleotide sequence ID" value="XM_007444667.3"/>
</dbReference>
<keyword evidence="9" id="KW-0238">DNA-binding</keyword>
<dbReference type="GO" id="GO:0005634">
    <property type="term" value="C:nucleus"/>
    <property type="evidence" value="ECO:0007669"/>
    <property type="project" value="UniProtKB-SubCell"/>
</dbReference>
<sequence>MGKMEDARIRQPTEAEKRDVLWERPGQRQWGEDTPKSRGWCQLFRQCCYWEADGPRGVCSQLHQLCHQWLKPEKHSKAQMLDLVILEQFLAVLPAEMESWVRECGAETCSQAVALAEGFLLSQAADNDLGMKQEMPASSKVGDSEVELIPSNHRERLRFFGIGQEAGKNVSISAVEDFLAEPSMAPLLSSQGQAALVQLDQVPVSFEEVAVHFSEEEWTLLDPDQQALQWEVMVENYGNVVSLIDDEWKSRTLEDPCRESLERDKFLVVDEQRREAGMKQEKGSAFFPSERTDGHKIKIHEKVNPETKGSQCPMCGKRFSRKSHLNKHKRIHTGEKPYQCSECGKSFRRSTDLTCHHRTHAEDQPFKCSECGKSFRGSSDLRSHKRIHTGEKPYTCSLCGKSFSHSISLNSHQRIHTGEQPFKCSVCGKSFTRNTGLTLHQRIHTGEKPYTCALCGKSFSHSKSHAIHLKVHTGEKPYTCLECGKSFIGSSYLKSHQRIHTGEKPYMCAMCGKSFRWSTNFNEHKKIHTGENAVNPKSSWVVEGTCSGSQIFLSEDLLQGESIYSM</sequence>
<dbReference type="SUPFAM" id="SSF57667">
    <property type="entry name" value="beta-beta-alpha zinc fingers"/>
    <property type="match status" value="5"/>
</dbReference>
<feature type="domain" description="SCAN box" evidence="14">
    <location>
        <begin position="42"/>
        <end position="119"/>
    </location>
</feature>
<comment type="function">
    <text evidence="1">May be involved in transcriptional regulation.</text>
</comment>
<keyword evidence="5" id="KW-0677">Repeat</keyword>
<evidence type="ECO:0000256" key="3">
    <source>
        <dbReference type="ARBA" id="ARBA00006991"/>
    </source>
</evidence>
<evidence type="ECO:0000256" key="4">
    <source>
        <dbReference type="ARBA" id="ARBA00022723"/>
    </source>
</evidence>
<feature type="domain" description="C2H2-type" evidence="13">
    <location>
        <begin position="422"/>
        <end position="449"/>
    </location>
</feature>
<dbReference type="SUPFAM" id="SSF47353">
    <property type="entry name" value="Retrovirus capsid dimerization domain-like"/>
    <property type="match status" value="1"/>
</dbReference>
<dbReference type="CDD" id="cd07936">
    <property type="entry name" value="SCAN"/>
    <property type="match status" value="1"/>
</dbReference>
<comment type="subcellular location">
    <subcellularLocation>
        <location evidence="2">Nucleus</location>
    </subcellularLocation>
</comment>
<gene>
    <name evidence="17" type="primary">LOC103053195</name>
</gene>
<dbReference type="SMART" id="SM00349">
    <property type="entry name" value="KRAB"/>
    <property type="match status" value="1"/>
</dbReference>
<dbReference type="PROSITE" id="PS50804">
    <property type="entry name" value="SCAN_BOX"/>
    <property type="match status" value="1"/>
</dbReference>
<keyword evidence="11" id="KW-0539">Nucleus</keyword>
<dbReference type="InterPro" id="IPR003309">
    <property type="entry name" value="SCAN_dom"/>
</dbReference>
<dbReference type="InterPro" id="IPR001909">
    <property type="entry name" value="KRAB"/>
</dbReference>
<dbReference type="AlphaFoldDB" id="A0A9F2REI7"/>
<feature type="domain" description="C2H2-type" evidence="13">
    <location>
        <begin position="366"/>
        <end position="393"/>
    </location>
</feature>
<dbReference type="SMART" id="SM00355">
    <property type="entry name" value="ZnF_C2H2"/>
    <property type="match status" value="8"/>
</dbReference>
<evidence type="ECO:0000256" key="10">
    <source>
        <dbReference type="ARBA" id="ARBA00023163"/>
    </source>
</evidence>
<evidence type="ECO:0000256" key="6">
    <source>
        <dbReference type="ARBA" id="ARBA00022771"/>
    </source>
</evidence>
<evidence type="ECO:0000256" key="9">
    <source>
        <dbReference type="ARBA" id="ARBA00023125"/>
    </source>
</evidence>
<dbReference type="PROSITE" id="PS50157">
    <property type="entry name" value="ZINC_FINGER_C2H2_2"/>
    <property type="match status" value="8"/>
</dbReference>
<dbReference type="GO" id="GO:0008270">
    <property type="term" value="F:zinc ion binding"/>
    <property type="evidence" value="ECO:0007669"/>
    <property type="project" value="UniProtKB-KW"/>
</dbReference>
<keyword evidence="10" id="KW-0804">Transcription</keyword>
<dbReference type="GO" id="GO:0043565">
    <property type="term" value="F:sequence-specific DNA binding"/>
    <property type="evidence" value="ECO:0007669"/>
    <property type="project" value="TreeGrafter"/>
</dbReference>
<dbReference type="InterPro" id="IPR036051">
    <property type="entry name" value="KRAB_dom_sf"/>
</dbReference>
<protein>
    <submittedName>
        <fullName evidence="17">Zinc finger protein 1 homolog</fullName>
    </submittedName>
</protein>
<dbReference type="OrthoDB" id="8998070at2759"/>
<evidence type="ECO:0000256" key="1">
    <source>
        <dbReference type="ARBA" id="ARBA00003767"/>
    </source>
</evidence>
<keyword evidence="8" id="KW-0805">Transcription regulation</keyword>
<dbReference type="PROSITE" id="PS50805">
    <property type="entry name" value="KRAB"/>
    <property type="match status" value="1"/>
</dbReference>
<dbReference type="Gene3D" id="6.10.140.140">
    <property type="match status" value="1"/>
</dbReference>
<dbReference type="FunFam" id="3.30.160.60:FF:000744">
    <property type="entry name" value="zinc finger E-box-binding homeobox 1"/>
    <property type="match status" value="1"/>
</dbReference>
<feature type="domain" description="C2H2-type" evidence="13">
    <location>
        <begin position="450"/>
        <end position="477"/>
    </location>
</feature>
<dbReference type="Pfam" id="PF01352">
    <property type="entry name" value="KRAB"/>
    <property type="match status" value="1"/>
</dbReference>